<accession>A0ABW1THR4</accession>
<organism evidence="4 5">
    <name type="scientific">Levilactobacillus fujinensis</name>
    <dbReference type="NCBI Taxonomy" id="2486024"/>
    <lineage>
        <taxon>Bacteria</taxon>
        <taxon>Bacillati</taxon>
        <taxon>Bacillota</taxon>
        <taxon>Bacilli</taxon>
        <taxon>Lactobacillales</taxon>
        <taxon>Lactobacillaceae</taxon>
        <taxon>Levilactobacillus</taxon>
    </lineage>
</organism>
<dbReference type="CDD" id="cd04301">
    <property type="entry name" value="NAT_SF"/>
    <property type="match status" value="1"/>
</dbReference>
<dbReference type="EMBL" id="JBHSSI010000047">
    <property type="protein sequence ID" value="MFC6260896.1"/>
    <property type="molecule type" value="Genomic_DNA"/>
</dbReference>
<dbReference type="InterPro" id="IPR016181">
    <property type="entry name" value="Acyl_CoA_acyltransferase"/>
</dbReference>
<evidence type="ECO:0000256" key="2">
    <source>
        <dbReference type="ARBA" id="ARBA00023315"/>
    </source>
</evidence>
<dbReference type="RefSeq" id="WP_125687271.1">
    <property type="nucleotide sequence ID" value="NZ_JBHSSI010000047.1"/>
</dbReference>
<dbReference type="PROSITE" id="PS51186">
    <property type="entry name" value="GNAT"/>
    <property type="match status" value="1"/>
</dbReference>
<dbReference type="InterPro" id="IPR050832">
    <property type="entry name" value="Bact_Acetyltransf"/>
</dbReference>
<sequence>MLTIRRFVPTDAAAVAQVVAKTLRTTNRQDYTEAYIEHTIQRLTPRFFLEKAQQTHFYVVCDAACIVGTGAIGSYWGSSTEFSLFDIFVLPIYQGQGIGRLIISTLEHDSYFQRAERVEIPASITALGFYQKMGYQFKAGHEQVDDEQLYRLEKLF</sequence>
<protein>
    <submittedName>
        <fullName evidence="4">GNAT family N-acetyltransferase</fullName>
    </submittedName>
</protein>
<gene>
    <name evidence="4" type="ORF">ACFP1C_08100</name>
</gene>
<dbReference type="Pfam" id="PF13673">
    <property type="entry name" value="Acetyltransf_10"/>
    <property type="match status" value="1"/>
</dbReference>
<keyword evidence="2" id="KW-0012">Acyltransferase</keyword>
<comment type="caution">
    <text evidence="4">The sequence shown here is derived from an EMBL/GenBank/DDBJ whole genome shotgun (WGS) entry which is preliminary data.</text>
</comment>
<keyword evidence="1" id="KW-0808">Transferase</keyword>
<keyword evidence="5" id="KW-1185">Reference proteome</keyword>
<evidence type="ECO:0000256" key="1">
    <source>
        <dbReference type="ARBA" id="ARBA00022679"/>
    </source>
</evidence>
<reference evidence="5" key="1">
    <citation type="journal article" date="2019" name="Int. J. Syst. Evol. Microbiol.">
        <title>The Global Catalogue of Microorganisms (GCM) 10K type strain sequencing project: providing services to taxonomists for standard genome sequencing and annotation.</title>
        <authorList>
            <consortium name="The Broad Institute Genomics Platform"/>
            <consortium name="The Broad Institute Genome Sequencing Center for Infectious Disease"/>
            <person name="Wu L."/>
            <person name="Ma J."/>
        </authorList>
    </citation>
    <scope>NUCLEOTIDE SEQUENCE [LARGE SCALE GENOMIC DNA]</scope>
    <source>
        <strain evidence="5">CCM 8908</strain>
    </source>
</reference>
<dbReference type="Proteomes" id="UP001596283">
    <property type="component" value="Unassembled WGS sequence"/>
</dbReference>
<evidence type="ECO:0000313" key="5">
    <source>
        <dbReference type="Proteomes" id="UP001596283"/>
    </source>
</evidence>
<evidence type="ECO:0000313" key="4">
    <source>
        <dbReference type="EMBL" id="MFC6260896.1"/>
    </source>
</evidence>
<evidence type="ECO:0000259" key="3">
    <source>
        <dbReference type="PROSITE" id="PS51186"/>
    </source>
</evidence>
<dbReference type="PANTHER" id="PTHR43877">
    <property type="entry name" value="AMINOALKYLPHOSPHONATE N-ACETYLTRANSFERASE-RELATED-RELATED"/>
    <property type="match status" value="1"/>
</dbReference>
<dbReference type="SUPFAM" id="SSF55729">
    <property type="entry name" value="Acyl-CoA N-acyltransferases (Nat)"/>
    <property type="match status" value="1"/>
</dbReference>
<dbReference type="Gene3D" id="3.40.630.30">
    <property type="match status" value="1"/>
</dbReference>
<name>A0ABW1THR4_9LACO</name>
<proteinExistence type="predicted"/>
<dbReference type="InterPro" id="IPR000182">
    <property type="entry name" value="GNAT_dom"/>
</dbReference>
<feature type="domain" description="N-acetyltransferase" evidence="3">
    <location>
        <begin position="2"/>
        <end position="156"/>
    </location>
</feature>